<name>A0A913ZTQ0_PATMI</name>
<dbReference type="PANTHER" id="PTHR46485:SF4">
    <property type="entry name" value="LIM DOMAIN KINASE 1"/>
    <property type="match status" value="1"/>
</dbReference>
<dbReference type="Pfam" id="PF00595">
    <property type="entry name" value="PDZ"/>
    <property type="match status" value="1"/>
</dbReference>
<evidence type="ECO:0000259" key="19">
    <source>
        <dbReference type="PROSITE" id="PS50106"/>
    </source>
</evidence>
<feature type="compositionally biased region" description="Low complexity" evidence="16">
    <location>
        <begin position="253"/>
        <end position="269"/>
    </location>
</feature>
<dbReference type="EC" id="2.7.11.1" evidence="3"/>
<dbReference type="Pfam" id="PF07714">
    <property type="entry name" value="PK_Tyr_Ser-Thr"/>
    <property type="match status" value="1"/>
</dbReference>
<dbReference type="InterPro" id="IPR036034">
    <property type="entry name" value="PDZ_sf"/>
</dbReference>
<dbReference type="SMART" id="SM00228">
    <property type="entry name" value="PDZ"/>
    <property type="match status" value="1"/>
</dbReference>
<dbReference type="FunFam" id="2.10.110.10:FF:000038">
    <property type="entry name" value="LIM domain kinase 2"/>
    <property type="match status" value="1"/>
</dbReference>
<dbReference type="OMA" id="QRICDGQ"/>
<keyword evidence="5" id="KW-0723">Serine/threonine-protein kinase</keyword>
<comment type="subcellular location">
    <subcellularLocation>
        <location evidence="1">Cytoplasm</location>
    </subcellularLocation>
</comment>
<keyword evidence="21" id="KW-1185">Reference proteome</keyword>
<organism evidence="20 21">
    <name type="scientific">Patiria miniata</name>
    <name type="common">Bat star</name>
    <name type="synonym">Asterina miniata</name>
    <dbReference type="NCBI Taxonomy" id="46514"/>
    <lineage>
        <taxon>Eukaryota</taxon>
        <taxon>Metazoa</taxon>
        <taxon>Echinodermata</taxon>
        <taxon>Eleutherozoa</taxon>
        <taxon>Asterozoa</taxon>
        <taxon>Asteroidea</taxon>
        <taxon>Valvatacea</taxon>
        <taxon>Valvatida</taxon>
        <taxon>Asterinidae</taxon>
        <taxon>Patiria</taxon>
    </lineage>
</organism>
<feature type="binding site" evidence="15">
    <location>
        <position position="398"/>
    </location>
    <ligand>
        <name>ATP</name>
        <dbReference type="ChEBI" id="CHEBI:30616"/>
    </ligand>
</feature>
<comment type="similarity">
    <text evidence="2">Belongs to the protein kinase superfamily. TKL Ser/Thr protein kinase family.</text>
</comment>
<dbReference type="CTD" id="3985"/>
<evidence type="ECO:0000256" key="8">
    <source>
        <dbReference type="ARBA" id="ARBA00022737"/>
    </source>
</evidence>
<dbReference type="PROSITE" id="PS00478">
    <property type="entry name" value="LIM_DOMAIN_1"/>
    <property type="match status" value="1"/>
</dbReference>
<evidence type="ECO:0000256" key="10">
    <source>
        <dbReference type="ARBA" id="ARBA00022777"/>
    </source>
</evidence>
<evidence type="ECO:0000256" key="15">
    <source>
        <dbReference type="PROSITE-ProRule" id="PRU10141"/>
    </source>
</evidence>
<keyword evidence="9 15" id="KW-0547">Nucleotide-binding</keyword>
<evidence type="ECO:0000256" key="5">
    <source>
        <dbReference type="ARBA" id="ARBA00022527"/>
    </source>
</evidence>
<dbReference type="InterPro" id="IPR001245">
    <property type="entry name" value="Ser-Thr/Tyr_kinase_cat_dom"/>
</dbReference>
<dbReference type="FunFam" id="3.30.200.20:FF:000038">
    <property type="entry name" value="LIM domain kinase 2"/>
    <property type="match status" value="1"/>
</dbReference>
<keyword evidence="13 14" id="KW-0440">LIM domain</keyword>
<dbReference type="InterPro" id="IPR017441">
    <property type="entry name" value="Protein_kinase_ATP_BS"/>
</dbReference>
<evidence type="ECO:0000256" key="2">
    <source>
        <dbReference type="ARBA" id="ARBA00005843"/>
    </source>
</evidence>
<dbReference type="PROSITE" id="PS00107">
    <property type="entry name" value="PROTEIN_KINASE_ATP"/>
    <property type="match status" value="1"/>
</dbReference>
<evidence type="ECO:0000256" key="6">
    <source>
        <dbReference type="ARBA" id="ARBA00022679"/>
    </source>
</evidence>
<proteinExistence type="inferred from homology"/>
<evidence type="ECO:0000256" key="12">
    <source>
        <dbReference type="ARBA" id="ARBA00022840"/>
    </source>
</evidence>
<dbReference type="PROSITE" id="PS50023">
    <property type="entry name" value="LIM_DOMAIN_2"/>
    <property type="match status" value="1"/>
</dbReference>
<accession>A0A913ZTQ0</accession>
<dbReference type="PROSITE" id="PS50106">
    <property type="entry name" value="PDZ"/>
    <property type="match status" value="1"/>
</dbReference>
<dbReference type="PROSITE" id="PS50011">
    <property type="entry name" value="PROTEIN_KINASE_DOM"/>
    <property type="match status" value="1"/>
</dbReference>
<evidence type="ECO:0000256" key="7">
    <source>
        <dbReference type="ARBA" id="ARBA00022723"/>
    </source>
</evidence>
<dbReference type="PANTHER" id="PTHR46485">
    <property type="entry name" value="LIM DOMAIN KINASE 1"/>
    <property type="match status" value="1"/>
</dbReference>
<evidence type="ECO:0000256" key="13">
    <source>
        <dbReference type="ARBA" id="ARBA00023038"/>
    </source>
</evidence>
<evidence type="ECO:0000259" key="18">
    <source>
        <dbReference type="PROSITE" id="PS50023"/>
    </source>
</evidence>
<keyword evidence="12 15" id="KW-0067">ATP-binding</keyword>
<feature type="domain" description="PDZ" evidence="19">
    <location>
        <begin position="155"/>
        <end position="249"/>
    </location>
</feature>
<evidence type="ECO:0000256" key="1">
    <source>
        <dbReference type="ARBA" id="ARBA00004496"/>
    </source>
</evidence>
<dbReference type="AlphaFoldDB" id="A0A913ZTQ0"/>
<keyword evidence="10" id="KW-0418">Kinase</keyword>
<keyword evidence="4" id="KW-0963">Cytoplasm</keyword>
<dbReference type="InterPro" id="IPR001478">
    <property type="entry name" value="PDZ"/>
</dbReference>
<sequence>MASRPCGNFFPENGNRTIKLDSVNRNVSAGRHRSEVTCLYLMPPDIRCTVCNNRLSSWYYERDGKLYCRQDYQAMFGESCNGCAQIIIGPVMVAGEHKYHPDCFVCIKCSVFIGDGDGYALVERSKLYCGQCYHNILVPIISTSPDTRAPHTVQLVTIPPTPEGQKRFSVAVEETLQYPTSPTPETERVSMRGLCVKDVDSLPAESTLRVGDRILEVNGTPVRKQNLHELDRLISQSTTELHLTVEHDPQPASTSTKTTKTTTTTTTTTDSPVTTQEHHSTTSTSVIIKPKTLNLAARQQIQQNQEDKERKMKLELDLPITRPERGSSLSKMKKADDVTMSQSLSSPINRASSWKQTVKNHRIFRPSDLIKGEVLGSGFFGQAIKVTHRQTGEVMVVKELIRFEDDAQRNFLKEVKVLRSLDHVHVLKFIGVLYKDKKLSLVTEFIDGGTLRHVVKNMGPDYSWLHRVNILRDISFGMTYLHSMGIIHRDLNSQNCLVRKNGSVVVADFGLARVMVQDKSDPRLQPFERNSSTRRSGRKKRYTVVGNPYWMAPEMLKGKAYDERVDVFSYGIIMCELIGRVSANPDHLPRTMTFGLNVPLFKEQFCDGCPTRLFDVAVKCCEVEPERRPDFTDIQSWLKSLSLKVESNGLTNGSVEVLKITPSTSSDNSGGSSSTGQENSAP</sequence>
<dbReference type="GO" id="GO:0005634">
    <property type="term" value="C:nucleus"/>
    <property type="evidence" value="ECO:0007669"/>
    <property type="project" value="TreeGrafter"/>
</dbReference>
<dbReference type="Gene3D" id="2.10.110.10">
    <property type="entry name" value="Cysteine Rich Protein"/>
    <property type="match status" value="2"/>
</dbReference>
<dbReference type="RefSeq" id="XP_038054814.1">
    <property type="nucleotide sequence ID" value="XM_038198886.1"/>
</dbReference>
<dbReference type="InterPro" id="IPR000719">
    <property type="entry name" value="Prot_kinase_dom"/>
</dbReference>
<dbReference type="SMART" id="SM00132">
    <property type="entry name" value="LIM"/>
    <property type="match status" value="1"/>
</dbReference>
<dbReference type="Proteomes" id="UP000887568">
    <property type="component" value="Unplaced"/>
</dbReference>
<evidence type="ECO:0000313" key="20">
    <source>
        <dbReference type="EnsemblMetazoa" id="XP_038054814.1"/>
    </source>
</evidence>
<dbReference type="GO" id="GO:0005524">
    <property type="term" value="F:ATP binding"/>
    <property type="evidence" value="ECO:0007669"/>
    <property type="project" value="UniProtKB-UniRule"/>
</dbReference>
<keyword evidence="11 14" id="KW-0862">Zinc</keyword>
<dbReference type="InterPro" id="IPR001781">
    <property type="entry name" value="Znf_LIM"/>
</dbReference>
<dbReference type="OrthoDB" id="20134at2759"/>
<dbReference type="SUPFAM" id="SSF50156">
    <property type="entry name" value="PDZ domain-like"/>
    <property type="match status" value="1"/>
</dbReference>
<feature type="domain" description="Protein kinase" evidence="17">
    <location>
        <begin position="369"/>
        <end position="638"/>
    </location>
</feature>
<feature type="region of interest" description="Disordered" evidence="16">
    <location>
        <begin position="323"/>
        <end position="344"/>
    </location>
</feature>
<dbReference type="GO" id="GO:0005737">
    <property type="term" value="C:cytoplasm"/>
    <property type="evidence" value="ECO:0007669"/>
    <property type="project" value="UniProtKB-SubCell"/>
</dbReference>
<dbReference type="InterPro" id="IPR011009">
    <property type="entry name" value="Kinase-like_dom_sf"/>
</dbReference>
<reference evidence="20" key="1">
    <citation type="submission" date="2022-11" db="UniProtKB">
        <authorList>
            <consortium name="EnsemblMetazoa"/>
        </authorList>
    </citation>
    <scope>IDENTIFICATION</scope>
</reference>
<dbReference type="SUPFAM" id="SSF56112">
    <property type="entry name" value="Protein kinase-like (PK-like)"/>
    <property type="match status" value="1"/>
</dbReference>
<dbReference type="Gene3D" id="1.10.510.10">
    <property type="entry name" value="Transferase(Phosphotransferase) domain 1"/>
    <property type="match status" value="1"/>
</dbReference>
<dbReference type="InterPro" id="IPR050940">
    <property type="entry name" value="Actin_reg-Ser/Thr_kinase"/>
</dbReference>
<dbReference type="GeneID" id="119727008"/>
<evidence type="ECO:0000313" key="21">
    <source>
        <dbReference type="Proteomes" id="UP000887568"/>
    </source>
</evidence>
<dbReference type="GO" id="GO:0004674">
    <property type="term" value="F:protein serine/threonine kinase activity"/>
    <property type="evidence" value="ECO:0007669"/>
    <property type="project" value="UniProtKB-KW"/>
</dbReference>
<feature type="compositionally biased region" description="Low complexity" evidence="16">
    <location>
        <begin position="661"/>
        <end position="676"/>
    </location>
</feature>
<keyword evidence="8" id="KW-0677">Repeat</keyword>
<feature type="region of interest" description="Disordered" evidence="16">
    <location>
        <begin position="659"/>
        <end position="682"/>
    </location>
</feature>
<protein>
    <recommendedName>
        <fullName evidence="3">non-specific serine/threonine protein kinase</fullName>
        <ecNumber evidence="3">2.7.11.1</ecNumber>
    </recommendedName>
</protein>
<evidence type="ECO:0000256" key="14">
    <source>
        <dbReference type="PROSITE-ProRule" id="PRU00125"/>
    </source>
</evidence>
<evidence type="ECO:0000259" key="17">
    <source>
        <dbReference type="PROSITE" id="PS50011"/>
    </source>
</evidence>
<keyword evidence="6" id="KW-0808">Transferase</keyword>
<dbReference type="Gene3D" id="3.30.200.20">
    <property type="entry name" value="Phosphorylase Kinase, domain 1"/>
    <property type="match status" value="1"/>
</dbReference>
<dbReference type="Gene3D" id="2.30.42.10">
    <property type="match status" value="1"/>
</dbReference>
<evidence type="ECO:0000256" key="11">
    <source>
        <dbReference type="ARBA" id="ARBA00022833"/>
    </source>
</evidence>
<dbReference type="SUPFAM" id="SSF57716">
    <property type="entry name" value="Glucocorticoid receptor-like (DNA-binding domain)"/>
    <property type="match status" value="2"/>
</dbReference>
<keyword evidence="7 14" id="KW-0479">Metal-binding</keyword>
<feature type="domain" description="LIM zinc-binding" evidence="18">
    <location>
        <begin position="78"/>
        <end position="139"/>
    </location>
</feature>
<feature type="region of interest" description="Disordered" evidence="16">
    <location>
        <begin position="244"/>
        <end position="288"/>
    </location>
</feature>
<evidence type="ECO:0000256" key="9">
    <source>
        <dbReference type="ARBA" id="ARBA00022741"/>
    </source>
</evidence>
<dbReference type="GO" id="GO:0046872">
    <property type="term" value="F:metal ion binding"/>
    <property type="evidence" value="ECO:0007669"/>
    <property type="project" value="UniProtKB-KW"/>
</dbReference>
<evidence type="ECO:0000256" key="3">
    <source>
        <dbReference type="ARBA" id="ARBA00012513"/>
    </source>
</evidence>
<evidence type="ECO:0000256" key="4">
    <source>
        <dbReference type="ARBA" id="ARBA00022490"/>
    </source>
</evidence>
<evidence type="ECO:0000256" key="16">
    <source>
        <dbReference type="SAM" id="MobiDB-lite"/>
    </source>
</evidence>
<dbReference type="EnsemblMetazoa" id="XM_038198886.1">
    <property type="protein sequence ID" value="XP_038054814.1"/>
    <property type="gene ID" value="LOC119727008"/>
</dbReference>
<dbReference type="GO" id="GO:0030036">
    <property type="term" value="P:actin cytoskeleton organization"/>
    <property type="evidence" value="ECO:0007669"/>
    <property type="project" value="TreeGrafter"/>
</dbReference>
<dbReference type="CDD" id="cd09365">
    <property type="entry name" value="LIM2_LIMK"/>
    <property type="match status" value="1"/>
</dbReference>
<dbReference type="Pfam" id="PF00412">
    <property type="entry name" value="LIM"/>
    <property type="match status" value="2"/>
</dbReference>